<proteinExistence type="predicted"/>
<dbReference type="RefSeq" id="WP_016659392.1">
    <property type="nucleotide sequence ID" value="NZ_BBSF01000021.1"/>
</dbReference>
<dbReference type="EMBL" id="AYET01000002">
    <property type="protein sequence ID" value="ESK48883.1"/>
    <property type="molecule type" value="Genomic_DNA"/>
</dbReference>
<dbReference type="Proteomes" id="UP000018415">
    <property type="component" value="Unassembled WGS sequence"/>
</dbReference>
<dbReference type="eggNOG" id="ENOG5032AC0">
    <property type="taxonomic scope" value="Bacteria"/>
</dbReference>
<organism evidence="1 2">
    <name type="scientific">Acinetobacter indicus CIP 110367</name>
    <dbReference type="NCBI Taxonomy" id="1341679"/>
    <lineage>
        <taxon>Bacteria</taxon>
        <taxon>Pseudomonadati</taxon>
        <taxon>Pseudomonadota</taxon>
        <taxon>Gammaproteobacteria</taxon>
        <taxon>Moraxellales</taxon>
        <taxon>Moraxellaceae</taxon>
        <taxon>Acinetobacter</taxon>
    </lineage>
</organism>
<protein>
    <submittedName>
        <fullName evidence="1">Uncharacterized protein</fullName>
    </submittedName>
</protein>
<sequence length="65" mass="7537">MMEVKAVELIQPLVLEKENCPPIHFETGTILKVLMTTPTAYLVTADTEFNFTISFQDEHKVWRKL</sequence>
<keyword evidence="2" id="KW-1185">Reference proteome</keyword>
<name>V2U472_9GAMM</name>
<dbReference type="HOGENOM" id="CLU_188113_0_0_6"/>
<reference evidence="1 2" key="1">
    <citation type="submission" date="2013-10" db="EMBL/GenBank/DDBJ databases">
        <title>The Genome Sequence of Acinetobacter indicus CIP 110367.</title>
        <authorList>
            <consortium name="The Broad Institute Genomics Platform"/>
            <consortium name="The Broad Institute Genome Sequencing Center for Infectious Disease"/>
            <person name="Cerqueira G."/>
            <person name="Feldgarden M."/>
            <person name="Courvalin P."/>
            <person name="Grillot-Courvalin C."/>
            <person name="Clermont D."/>
            <person name="Rocha E."/>
            <person name="Yoon E.-J."/>
            <person name="Nemec A."/>
            <person name="Young S.K."/>
            <person name="Zeng Q."/>
            <person name="Gargeya S."/>
            <person name="Fitzgerald M."/>
            <person name="Abouelleil A."/>
            <person name="Alvarado L."/>
            <person name="Berlin A.M."/>
            <person name="Chapman S.B."/>
            <person name="Gainer-Dewar J."/>
            <person name="Goldberg J."/>
            <person name="Gnerre S."/>
            <person name="Griggs A."/>
            <person name="Gujja S."/>
            <person name="Hansen M."/>
            <person name="Howarth C."/>
            <person name="Imamovic A."/>
            <person name="Ireland A."/>
            <person name="Larimer J."/>
            <person name="McCowan C."/>
            <person name="Murphy C."/>
            <person name="Pearson M."/>
            <person name="Poon T.W."/>
            <person name="Priest M."/>
            <person name="Roberts A."/>
            <person name="Saif S."/>
            <person name="Shea T."/>
            <person name="Sykes S."/>
            <person name="Wortman J."/>
            <person name="Nusbaum C."/>
            <person name="Birren B."/>
        </authorList>
    </citation>
    <scope>NUCLEOTIDE SEQUENCE [LARGE SCALE GENOMIC DNA]</scope>
    <source>
        <strain evidence="1 2">CIP 110367</strain>
    </source>
</reference>
<accession>V2U472</accession>
<comment type="caution">
    <text evidence="1">The sequence shown here is derived from an EMBL/GenBank/DDBJ whole genome shotgun (WGS) entry which is preliminary data.</text>
</comment>
<dbReference type="PATRIC" id="fig|1341679.3.peg.1514"/>
<dbReference type="OrthoDB" id="6699275at2"/>
<evidence type="ECO:0000313" key="2">
    <source>
        <dbReference type="Proteomes" id="UP000018415"/>
    </source>
</evidence>
<evidence type="ECO:0000313" key="1">
    <source>
        <dbReference type="EMBL" id="ESK48883.1"/>
    </source>
</evidence>
<gene>
    <name evidence="1" type="ORF">P253_01543</name>
</gene>
<dbReference type="AlphaFoldDB" id="V2U472"/>